<gene>
    <name evidence="2" type="ORF">ASILVAE211_14965</name>
</gene>
<dbReference type="InterPro" id="IPR005135">
    <property type="entry name" value="Endo/exonuclease/phosphatase"/>
</dbReference>
<dbReference type="SUPFAM" id="SSF56219">
    <property type="entry name" value="DNase I-like"/>
    <property type="match status" value="1"/>
</dbReference>
<keyword evidence="2" id="KW-0255">Endonuclease</keyword>
<evidence type="ECO:0000313" key="3">
    <source>
        <dbReference type="Proteomes" id="UP000708298"/>
    </source>
</evidence>
<accession>A0A963YTY4</accession>
<sequence length="228" mass="24926">MKLISWNLLHREGAAVGEVAHLIETEQPDAVLMQEVTAEFDALPRLVGGSYSRTPLPGRRHGLAIWTRKATSSPPNIVTLPAGAVVRRIALIADLGPFSVGNVHLSHSQLLNRKQLRHVAEHLPAHAAVLGDYNLVGPPLLPGFQDVGPRAPTHRMSDILPLRLDRCVIRGLICQETAVLDRAGSDHHPIMVRLTRAADPQPRARGARPFIAKAVLLARQNAGRFRRP</sequence>
<organism evidence="2 3">
    <name type="scientific">Acidisoma silvae</name>
    <dbReference type="NCBI Taxonomy" id="2802396"/>
    <lineage>
        <taxon>Bacteria</taxon>
        <taxon>Pseudomonadati</taxon>
        <taxon>Pseudomonadota</taxon>
        <taxon>Alphaproteobacteria</taxon>
        <taxon>Acetobacterales</taxon>
        <taxon>Acidocellaceae</taxon>
        <taxon>Acidisoma</taxon>
    </lineage>
</organism>
<dbReference type="RefSeq" id="WP_227322146.1">
    <property type="nucleotide sequence ID" value="NZ_JAESVB010000006.1"/>
</dbReference>
<dbReference type="EMBL" id="JAESVB010000006">
    <property type="protein sequence ID" value="MCB8876492.1"/>
    <property type="molecule type" value="Genomic_DNA"/>
</dbReference>
<reference evidence="2" key="1">
    <citation type="journal article" date="2021" name="Microorganisms">
        <title>Acidisoma silvae sp. nov. and Acidisomacellulosilytica sp. nov., Two Acidophilic Bacteria Isolated from Decaying Wood, Hydrolyzing Cellulose and Producing Poly-3-hydroxybutyrate.</title>
        <authorList>
            <person name="Mieszkin S."/>
            <person name="Pouder E."/>
            <person name="Uroz S."/>
            <person name="Simon-Colin C."/>
            <person name="Alain K."/>
        </authorList>
    </citation>
    <scope>NUCLEOTIDE SEQUENCE</scope>
    <source>
        <strain evidence="2">HW T2.11</strain>
    </source>
</reference>
<dbReference type="Proteomes" id="UP000708298">
    <property type="component" value="Unassembled WGS sequence"/>
</dbReference>
<dbReference type="AlphaFoldDB" id="A0A963YTY4"/>
<feature type="domain" description="Endonuclease/exonuclease/phosphatase" evidence="1">
    <location>
        <begin position="4"/>
        <end position="187"/>
    </location>
</feature>
<protein>
    <submittedName>
        <fullName evidence="2">Endonuclease/exonuclease/phosphatase family protein</fullName>
    </submittedName>
</protein>
<dbReference type="Gene3D" id="3.60.10.10">
    <property type="entry name" value="Endonuclease/exonuclease/phosphatase"/>
    <property type="match status" value="1"/>
</dbReference>
<keyword evidence="2" id="KW-0378">Hydrolase</keyword>
<comment type="caution">
    <text evidence="2">The sequence shown here is derived from an EMBL/GenBank/DDBJ whole genome shotgun (WGS) entry which is preliminary data.</text>
</comment>
<keyword evidence="2" id="KW-0540">Nuclease</keyword>
<keyword evidence="3" id="KW-1185">Reference proteome</keyword>
<proteinExistence type="predicted"/>
<dbReference type="InterPro" id="IPR036691">
    <property type="entry name" value="Endo/exonu/phosph_ase_sf"/>
</dbReference>
<evidence type="ECO:0000313" key="2">
    <source>
        <dbReference type="EMBL" id="MCB8876492.1"/>
    </source>
</evidence>
<evidence type="ECO:0000259" key="1">
    <source>
        <dbReference type="Pfam" id="PF03372"/>
    </source>
</evidence>
<name>A0A963YTY4_9PROT</name>
<dbReference type="GO" id="GO:0004519">
    <property type="term" value="F:endonuclease activity"/>
    <property type="evidence" value="ECO:0007669"/>
    <property type="project" value="UniProtKB-KW"/>
</dbReference>
<dbReference type="Pfam" id="PF03372">
    <property type="entry name" value="Exo_endo_phos"/>
    <property type="match status" value="1"/>
</dbReference>
<reference evidence="2" key="2">
    <citation type="submission" date="2021-01" db="EMBL/GenBank/DDBJ databases">
        <authorList>
            <person name="Mieszkin S."/>
            <person name="Pouder E."/>
            <person name="Alain K."/>
        </authorList>
    </citation>
    <scope>NUCLEOTIDE SEQUENCE</scope>
    <source>
        <strain evidence="2">HW T2.11</strain>
    </source>
</reference>